<dbReference type="InterPro" id="IPR011739">
    <property type="entry name" value="GTA_rcc01693"/>
</dbReference>
<dbReference type="EMBL" id="JAESVN010000005">
    <property type="protein sequence ID" value="MBL4918285.1"/>
    <property type="molecule type" value="Genomic_DNA"/>
</dbReference>
<dbReference type="Pfam" id="PF09550">
    <property type="entry name" value="Phage_TAC_6"/>
    <property type="match status" value="1"/>
</dbReference>
<accession>A0A8K0Y0K1</accession>
<name>A0A8K0Y0K1_9RHOB</name>
<sequence length="73" mass="7912">MAGIDWPGLMRAGLLGLHLRPDEFWRLTPVELRTMLGVDGPAAPLGRARLEELARAFPDRAPQTGTEVGNGGY</sequence>
<keyword evidence="2" id="KW-1185">Reference proteome</keyword>
<gene>
    <name evidence="1" type="ORF">JL811_13730</name>
</gene>
<dbReference type="AlphaFoldDB" id="A0A8K0Y0K1"/>
<organism evidence="1 2">
    <name type="scientific">Szabonella alba</name>
    <dbReference type="NCBI Taxonomy" id="2804194"/>
    <lineage>
        <taxon>Bacteria</taxon>
        <taxon>Pseudomonadati</taxon>
        <taxon>Pseudomonadota</taxon>
        <taxon>Alphaproteobacteria</taxon>
        <taxon>Rhodobacterales</taxon>
        <taxon>Paracoccaceae</taxon>
        <taxon>Szabonella</taxon>
    </lineage>
</organism>
<dbReference type="InterPro" id="IPR019056">
    <property type="entry name" value="Phage_TAC_6"/>
</dbReference>
<dbReference type="Proteomes" id="UP000648908">
    <property type="component" value="Unassembled WGS sequence"/>
</dbReference>
<protein>
    <submittedName>
        <fullName evidence="1">Phage tail assembly chaperone</fullName>
    </submittedName>
</protein>
<comment type="caution">
    <text evidence="1">The sequence shown here is derived from an EMBL/GenBank/DDBJ whole genome shotgun (WGS) entry which is preliminary data.</text>
</comment>
<dbReference type="NCBIfam" id="TIGR02216">
    <property type="entry name" value="phage_TIGR02216"/>
    <property type="match status" value="1"/>
</dbReference>
<evidence type="ECO:0000313" key="2">
    <source>
        <dbReference type="Proteomes" id="UP000648908"/>
    </source>
</evidence>
<reference evidence="1" key="1">
    <citation type="submission" date="2021-01" db="EMBL/GenBank/DDBJ databases">
        <title>Tabrizicola alba sp. nov. a motile alkaliphilic bacterium isolated from a soda lake.</title>
        <authorList>
            <person name="Szuroczki S."/>
            <person name="Abbaszade G."/>
            <person name="Schumann P."/>
            <person name="Toth E."/>
        </authorList>
    </citation>
    <scope>NUCLEOTIDE SEQUENCE</scope>
    <source>
        <strain evidence="1">DMG-N-6</strain>
    </source>
</reference>
<evidence type="ECO:0000313" key="1">
    <source>
        <dbReference type="EMBL" id="MBL4918285.1"/>
    </source>
</evidence>
<proteinExistence type="predicted"/>
<dbReference type="RefSeq" id="WP_202689270.1">
    <property type="nucleotide sequence ID" value="NZ_JAESVN010000005.1"/>
</dbReference>